<comment type="caution">
    <text evidence="2">The sequence shown here is derived from an EMBL/GenBank/DDBJ whole genome shotgun (WGS) entry which is preliminary data.</text>
</comment>
<dbReference type="RefSeq" id="WP_352065482.1">
    <property type="nucleotide sequence ID" value="NZ_JBEPAZ010000054.1"/>
</dbReference>
<keyword evidence="3" id="KW-1185">Reference proteome</keyword>
<accession>A0ABV1UHN9</accession>
<organism evidence="2 3">
    <name type="scientific">Streptomyces sp. 900105245</name>
    <dbReference type="NCBI Taxonomy" id="3154379"/>
    <lineage>
        <taxon>Bacteria</taxon>
        <taxon>Bacillati</taxon>
        <taxon>Actinomycetota</taxon>
        <taxon>Actinomycetes</taxon>
        <taxon>Kitasatosporales</taxon>
        <taxon>Streptomycetaceae</taxon>
        <taxon>Streptomyces</taxon>
    </lineage>
</organism>
<evidence type="ECO:0000313" key="3">
    <source>
        <dbReference type="Proteomes" id="UP001470023"/>
    </source>
</evidence>
<protein>
    <submittedName>
        <fullName evidence="2">Uncharacterized protein</fullName>
    </submittedName>
</protein>
<gene>
    <name evidence="2" type="ORF">ABT272_36725</name>
</gene>
<evidence type="ECO:0000313" key="2">
    <source>
        <dbReference type="EMBL" id="MER6433228.1"/>
    </source>
</evidence>
<dbReference type="Proteomes" id="UP001470023">
    <property type="component" value="Unassembled WGS sequence"/>
</dbReference>
<sequence>MEGKAPADSGDEQDEQEAAERRRERRRLLAQLLIDWSPAIAGLANLVVQHFS</sequence>
<dbReference type="EMBL" id="JBEPAZ010000054">
    <property type="protein sequence ID" value="MER6433228.1"/>
    <property type="molecule type" value="Genomic_DNA"/>
</dbReference>
<feature type="region of interest" description="Disordered" evidence="1">
    <location>
        <begin position="1"/>
        <end position="22"/>
    </location>
</feature>
<proteinExistence type="predicted"/>
<evidence type="ECO:0000256" key="1">
    <source>
        <dbReference type="SAM" id="MobiDB-lite"/>
    </source>
</evidence>
<reference evidence="2 3" key="1">
    <citation type="submission" date="2024-06" db="EMBL/GenBank/DDBJ databases">
        <title>The Natural Products Discovery Center: Release of the First 8490 Sequenced Strains for Exploring Actinobacteria Biosynthetic Diversity.</title>
        <authorList>
            <person name="Kalkreuter E."/>
            <person name="Kautsar S.A."/>
            <person name="Yang D."/>
            <person name="Bader C.D."/>
            <person name="Teijaro C.N."/>
            <person name="Fluegel L."/>
            <person name="Davis C.M."/>
            <person name="Simpson J.R."/>
            <person name="Lauterbach L."/>
            <person name="Steele A.D."/>
            <person name="Gui C."/>
            <person name="Meng S."/>
            <person name="Li G."/>
            <person name="Viehrig K."/>
            <person name="Ye F."/>
            <person name="Su P."/>
            <person name="Kiefer A.F."/>
            <person name="Nichols A."/>
            <person name="Cepeda A.J."/>
            <person name="Yan W."/>
            <person name="Fan B."/>
            <person name="Jiang Y."/>
            <person name="Adhikari A."/>
            <person name="Zheng C.-J."/>
            <person name="Schuster L."/>
            <person name="Cowan T.M."/>
            <person name="Smanski M.J."/>
            <person name="Chevrette M.G."/>
            <person name="De Carvalho L.P.S."/>
            <person name="Shen B."/>
        </authorList>
    </citation>
    <scope>NUCLEOTIDE SEQUENCE [LARGE SCALE GENOMIC DNA]</scope>
    <source>
        <strain evidence="2 3">NPDC001166</strain>
    </source>
</reference>
<name>A0ABV1UHN9_9ACTN</name>